<dbReference type="PROSITE" id="PS51873">
    <property type="entry name" value="TRIAD"/>
    <property type="match status" value="1"/>
</dbReference>
<name>A0A074Y0V1_AURSE</name>
<keyword evidence="10" id="KW-1185">Reference proteome</keyword>
<dbReference type="Pfam" id="PF22191">
    <property type="entry name" value="IBR_1"/>
    <property type="match status" value="1"/>
</dbReference>
<dbReference type="PANTHER" id="PTHR22770:SF13">
    <property type="entry name" value="RING-TYPE DOMAIN-CONTAINING PROTEIN"/>
    <property type="match status" value="1"/>
</dbReference>
<gene>
    <name evidence="9" type="ORF">AUEXF2481DRAFT_8503</name>
</gene>
<feature type="domain" description="RING-type" evidence="8">
    <location>
        <begin position="1"/>
        <end position="165"/>
    </location>
</feature>
<evidence type="ECO:0000256" key="6">
    <source>
        <dbReference type="ARBA" id="ARBA00022786"/>
    </source>
</evidence>
<keyword evidence="2" id="KW-0808">Transferase</keyword>
<dbReference type="Proteomes" id="UP000030641">
    <property type="component" value="Unassembled WGS sequence"/>
</dbReference>
<dbReference type="EMBL" id="KL584778">
    <property type="protein sequence ID" value="KEQ91433.1"/>
    <property type="molecule type" value="Genomic_DNA"/>
</dbReference>
<evidence type="ECO:0000256" key="7">
    <source>
        <dbReference type="ARBA" id="ARBA00022833"/>
    </source>
</evidence>
<dbReference type="Pfam" id="PF01485">
    <property type="entry name" value="IBR"/>
    <property type="match status" value="1"/>
</dbReference>
<keyword evidence="3" id="KW-0479">Metal-binding</keyword>
<dbReference type="InterPro" id="IPR002867">
    <property type="entry name" value="IBR_dom"/>
</dbReference>
<dbReference type="InParanoid" id="A0A074Y0V1"/>
<dbReference type="AlphaFoldDB" id="A0A074Y0V1"/>
<dbReference type="GO" id="GO:0008270">
    <property type="term" value="F:zinc ion binding"/>
    <property type="evidence" value="ECO:0007669"/>
    <property type="project" value="UniProtKB-KW"/>
</dbReference>
<proteinExistence type="predicted"/>
<comment type="pathway">
    <text evidence="1">Protein modification; protein ubiquitination.</text>
</comment>
<organism evidence="9 10">
    <name type="scientific">Aureobasidium subglaciale (strain EXF-2481)</name>
    <name type="common">Aureobasidium pullulans var. subglaciale</name>
    <dbReference type="NCBI Taxonomy" id="1043005"/>
    <lineage>
        <taxon>Eukaryota</taxon>
        <taxon>Fungi</taxon>
        <taxon>Dikarya</taxon>
        <taxon>Ascomycota</taxon>
        <taxon>Pezizomycotina</taxon>
        <taxon>Dothideomycetes</taxon>
        <taxon>Dothideomycetidae</taxon>
        <taxon>Dothideales</taxon>
        <taxon>Saccotheciaceae</taxon>
        <taxon>Aureobasidium</taxon>
    </lineage>
</organism>
<dbReference type="GeneID" id="25371840"/>
<dbReference type="STRING" id="1043005.A0A074Y0V1"/>
<evidence type="ECO:0000259" key="8">
    <source>
        <dbReference type="PROSITE" id="PS51873"/>
    </source>
</evidence>
<dbReference type="HOGENOM" id="CLU_1343008_0_0_1"/>
<dbReference type="RefSeq" id="XP_013339900.1">
    <property type="nucleotide sequence ID" value="XM_013484446.1"/>
</dbReference>
<dbReference type="SMART" id="SM00647">
    <property type="entry name" value="IBR"/>
    <property type="match status" value="2"/>
</dbReference>
<evidence type="ECO:0000256" key="1">
    <source>
        <dbReference type="ARBA" id="ARBA00004906"/>
    </source>
</evidence>
<keyword evidence="6" id="KW-0833">Ubl conjugation pathway</keyword>
<accession>A0A074Y0V1</accession>
<dbReference type="Gene3D" id="1.20.120.1750">
    <property type="match status" value="1"/>
</dbReference>
<keyword evidence="5" id="KW-0863">Zinc-finger</keyword>
<dbReference type="GO" id="GO:0097039">
    <property type="term" value="P:protein linear polyubiquitination"/>
    <property type="evidence" value="ECO:0007669"/>
    <property type="project" value="TreeGrafter"/>
</dbReference>
<dbReference type="OMA" id="IERINCP"/>
<dbReference type="SUPFAM" id="SSF57850">
    <property type="entry name" value="RING/U-box"/>
    <property type="match status" value="2"/>
</dbReference>
<keyword evidence="4" id="KW-0677">Repeat</keyword>
<evidence type="ECO:0000256" key="5">
    <source>
        <dbReference type="ARBA" id="ARBA00022771"/>
    </source>
</evidence>
<dbReference type="InterPro" id="IPR051628">
    <property type="entry name" value="LUBAC_E3_Ligases"/>
</dbReference>
<dbReference type="CDD" id="cd20335">
    <property type="entry name" value="BRcat_RBR"/>
    <property type="match status" value="1"/>
</dbReference>
<dbReference type="OrthoDB" id="1431934at2759"/>
<dbReference type="GO" id="GO:0004842">
    <property type="term" value="F:ubiquitin-protein transferase activity"/>
    <property type="evidence" value="ECO:0007669"/>
    <property type="project" value="TreeGrafter"/>
</dbReference>
<dbReference type="GO" id="GO:0043161">
    <property type="term" value="P:proteasome-mediated ubiquitin-dependent protein catabolic process"/>
    <property type="evidence" value="ECO:0007669"/>
    <property type="project" value="TreeGrafter"/>
</dbReference>
<reference evidence="9 10" key="1">
    <citation type="journal article" date="2014" name="BMC Genomics">
        <title>Genome sequencing of four Aureobasidium pullulans varieties: biotechnological potential, stress tolerance, and description of new species.</title>
        <authorList>
            <person name="Gostin Ar C."/>
            <person name="Ohm R.A."/>
            <person name="Kogej T."/>
            <person name="Sonjak S."/>
            <person name="Turk M."/>
            <person name="Zajc J."/>
            <person name="Zalar P."/>
            <person name="Grube M."/>
            <person name="Sun H."/>
            <person name="Han J."/>
            <person name="Sharma A."/>
            <person name="Chiniquy J."/>
            <person name="Ngan C.Y."/>
            <person name="Lipzen A."/>
            <person name="Barry K."/>
            <person name="Grigoriev I.V."/>
            <person name="Gunde-Cimerman N."/>
        </authorList>
    </citation>
    <scope>NUCLEOTIDE SEQUENCE [LARGE SCALE GENOMIC DNA]</scope>
    <source>
        <strain evidence="9 10">EXF-2481</strain>
    </source>
</reference>
<evidence type="ECO:0000313" key="10">
    <source>
        <dbReference type="Proteomes" id="UP000030641"/>
    </source>
</evidence>
<evidence type="ECO:0000313" key="9">
    <source>
        <dbReference type="EMBL" id="KEQ91433.1"/>
    </source>
</evidence>
<evidence type="ECO:0000256" key="3">
    <source>
        <dbReference type="ARBA" id="ARBA00022723"/>
    </source>
</evidence>
<dbReference type="GO" id="GO:0000151">
    <property type="term" value="C:ubiquitin ligase complex"/>
    <property type="evidence" value="ECO:0007669"/>
    <property type="project" value="TreeGrafter"/>
</dbReference>
<evidence type="ECO:0000256" key="4">
    <source>
        <dbReference type="ARBA" id="ARBA00022737"/>
    </source>
</evidence>
<protein>
    <recommendedName>
        <fullName evidence="8">RING-type domain-containing protein</fullName>
    </recommendedName>
</protein>
<dbReference type="GO" id="GO:0043130">
    <property type="term" value="F:ubiquitin binding"/>
    <property type="evidence" value="ECO:0007669"/>
    <property type="project" value="TreeGrafter"/>
</dbReference>
<keyword evidence="7" id="KW-0862">Zinc</keyword>
<dbReference type="InterPro" id="IPR044066">
    <property type="entry name" value="TRIAD_supradom"/>
</dbReference>
<evidence type="ECO:0000256" key="2">
    <source>
        <dbReference type="ARBA" id="ARBA00022679"/>
    </source>
</evidence>
<sequence>MSTGAWVQRSKKKMSNKKHFEKYEQGSLRVALAEDDEYRHCFSTTCDAGQLHHGGVDQPIFTCQSCQHKNCVACEIDWHVDETCDQYQARRRTERGEEDERSRAEMEKISKECPECHAPIEKNDGCDHMTCSKCRHEFCWLCFVDYRNVRREGNQLYNKSCLYYYPILREAEDEFLVAEDPEDELGFLQELEAAARIAGQNEDA</sequence>
<dbReference type="PANTHER" id="PTHR22770">
    <property type="entry name" value="UBIQUITIN CONJUGATING ENZYME 7 INTERACTING PROTEIN-RELATED"/>
    <property type="match status" value="1"/>
</dbReference>